<gene>
    <name evidence="3" type="ORF">TCLT_LOCUS8865</name>
</gene>
<organism evidence="5">
    <name type="scientific">Thelazia callipaeda</name>
    <name type="common">Oriental eyeworm</name>
    <name type="synonym">Parasitic nematode</name>
    <dbReference type="NCBI Taxonomy" id="103827"/>
    <lineage>
        <taxon>Eukaryota</taxon>
        <taxon>Metazoa</taxon>
        <taxon>Ecdysozoa</taxon>
        <taxon>Nematoda</taxon>
        <taxon>Chromadorea</taxon>
        <taxon>Rhabditida</taxon>
        <taxon>Spirurina</taxon>
        <taxon>Spiruromorpha</taxon>
        <taxon>Thelazioidea</taxon>
        <taxon>Thelaziidae</taxon>
        <taxon>Thelazia</taxon>
    </lineage>
</organism>
<evidence type="ECO:0000259" key="2">
    <source>
        <dbReference type="Pfam" id="PF13191"/>
    </source>
</evidence>
<evidence type="ECO:0000313" key="3">
    <source>
        <dbReference type="EMBL" id="VDN06450.1"/>
    </source>
</evidence>
<dbReference type="SUPFAM" id="SSF52540">
    <property type="entry name" value="P-loop containing nucleoside triphosphate hydrolases"/>
    <property type="match status" value="1"/>
</dbReference>
<reference evidence="5" key="1">
    <citation type="submission" date="2017-02" db="UniProtKB">
        <authorList>
            <consortium name="WormBaseParasite"/>
        </authorList>
    </citation>
    <scope>IDENTIFICATION</scope>
</reference>
<keyword evidence="4" id="KW-1185">Reference proteome</keyword>
<dbReference type="InterPro" id="IPR041664">
    <property type="entry name" value="AAA_16"/>
</dbReference>
<dbReference type="EMBL" id="UYYF01004693">
    <property type="protein sequence ID" value="VDN06450.1"/>
    <property type="molecule type" value="Genomic_DNA"/>
</dbReference>
<dbReference type="Gene3D" id="3.40.50.300">
    <property type="entry name" value="P-loop containing nucleotide triphosphate hydrolases"/>
    <property type="match status" value="1"/>
</dbReference>
<name>A0A0N5D743_THECL</name>
<feature type="compositionally biased region" description="Basic residues" evidence="1">
    <location>
        <begin position="1"/>
        <end position="10"/>
    </location>
</feature>
<dbReference type="AlphaFoldDB" id="A0A0N5D743"/>
<feature type="domain" description="Orc1-like AAA ATPase" evidence="2">
    <location>
        <begin position="42"/>
        <end position="89"/>
    </location>
</feature>
<protein>
    <submittedName>
        <fullName evidence="5">AAA_16 domain-containing protein</fullName>
    </submittedName>
</protein>
<dbReference type="Pfam" id="PF13191">
    <property type="entry name" value="AAA_16"/>
    <property type="match status" value="1"/>
</dbReference>
<dbReference type="WBParaSite" id="TCLT_0000887601-mRNA-1">
    <property type="protein sequence ID" value="TCLT_0000887601-mRNA-1"/>
    <property type="gene ID" value="TCLT_0000887601"/>
</dbReference>
<sequence>MVKRRKRPPLLRHSDKQSSCTSNKRLKTQESCSENNPDFQSNLYGREKEVATLSELLHDAISNHSPASIFVSGPPGTGKTLAVKLILRNMTSLHE</sequence>
<dbReference type="InterPro" id="IPR027417">
    <property type="entry name" value="P-loop_NTPase"/>
</dbReference>
<accession>A0A0N5D743</accession>
<reference evidence="3 4" key="2">
    <citation type="submission" date="2018-11" db="EMBL/GenBank/DDBJ databases">
        <authorList>
            <consortium name="Pathogen Informatics"/>
        </authorList>
    </citation>
    <scope>NUCLEOTIDE SEQUENCE [LARGE SCALE GENOMIC DNA]</scope>
</reference>
<evidence type="ECO:0000313" key="5">
    <source>
        <dbReference type="WBParaSite" id="TCLT_0000887601-mRNA-1"/>
    </source>
</evidence>
<feature type="region of interest" description="Disordered" evidence="1">
    <location>
        <begin position="1"/>
        <end position="41"/>
    </location>
</feature>
<dbReference type="STRING" id="103827.A0A0N5D743"/>
<proteinExistence type="predicted"/>
<evidence type="ECO:0000256" key="1">
    <source>
        <dbReference type="SAM" id="MobiDB-lite"/>
    </source>
</evidence>
<evidence type="ECO:0000313" key="4">
    <source>
        <dbReference type="Proteomes" id="UP000276776"/>
    </source>
</evidence>
<dbReference type="Proteomes" id="UP000276776">
    <property type="component" value="Unassembled WGS sequence"/>
</dbReference>
<feature type="compositionally biased region" description="Polar residues" evidence="1">
    <location>
        <begin position="17"/>
        <end position="41"/>
    </location>
</feature>
<dbReference type="OrthoDB" id="1926878at2759"/>